<dbReference type="PATRIC" id="fig|29422.6.peg.551"/>
<dbReference type="EMBL" id="LNXV01000004">
    <property type="protein sequence ID" value="KTC86584.1"/>
    <property type="molecule type" value="Genomic_DNA"/>
</dbReference>
<dbReference type="Proteomes" id="UP000054742">
    <property type="component" value="Unassembled WGS sequence"/>
</dbReference>
<evidence type="ECO:0000313" key="2">
    <source>
        <dbReference type="EMBL" id="KTC86584.1"/>
    </source>
</evidence>
<dbReference type="OrthoDB" id="8549952at2"/>
<evidence type="ECO:0000313" key="3">
    <source>
        <dbReference type="Proteomes" id="UP000054742"/>
    </source>
</evidence>
<gene>
    <name evidence="2" type="ORF">Lbru_0525</name>
</gene>
<accession>A0A0W0ST99</accession>
<protein>
    <recommendedName>
        <fullName evidence="1">Cas5fv helical domain-containing protein</fullName>
    </recommendedName>
</protein>
<comment type="caution">
    <text evidence="2">The sequence shown here is derived from an EMBL/GenBank/DDBJ whole genome shotgun (WGS) entry which is preliminary data.</text>
</comment>
<dbReference type="Pfam" id="PF20158">
    <property type="entry name" value="Cas5fv_helical"/>
    <property type="match status" value="1"/>
</dbReference>
<name>A0A0W0ST99_9GAMM</name>
<dbReference type="STRING" id="29422.Lbru_0525"/>
<organism evidence="2 3">
    <name type="scientific">Legionella brunensis</name>
    <dbReference type="NCBI Taxonomy" id="29422"/>
    <lineage>
        <taxon>Bacteria</taxon>
        <taxon>Pseudomonadati</taxon>
        <taxon>Pseudomonadota</taxon>
        <taxon>Gammaproteobacteria</taxon>
        <taxon>Legionellales</taxon>
        <taxon>Legionellaceae</taxon>
        <taxon>Legionella</taxon>
    </lineage>
</organism>
<dbReference type="RefSeq" id="WP_058440624.1">
    <property type="nucleotide sequence ID" value="NZ_CAAAHU010000007.1"/>
</dbReference>
<dbReference type="CDD" id="cd21143">
    <property type="entry name" value="Cas5fv"/>
    <property type="match status" value="1"/>
</dbReference>
<evidence type="ECO:0000259" key="1">
    <source>
        <dbReference type="Pfam" id="PF20158"/>
    </source>
</evidence>
<dbReference type="InterPro" id="IPR045374">
    <property type="entry name" value="Cas5fv_helical"/>
</dbReference>
<dbReference type="AlphaFoldDB" id="A0A0W0ST99"/>
<keyword evidence="3" id="KW-1185">Reference proteome</keyword>
<reference evidence="2 3" key="1">
    <citation type="submission" date="2015-11" db="EMBL/GenBank/DDBJ databases">
        <title>Genomic analysis of 38 Legionella species identifies large and diverse effector repertoires.</title>
        <authorList>
            <person name="Burstein D."/>
            <person name="Amaro F."/>
            <person name="Zusman T."/>
            <person name="Lifshitz Z."/>
            <person name="Cohen O."/>
            <person name="Gilbert J.A."/>
            <person name="Pupko T."/>
            <person name="Shuman H.A."/>
            <person name="Segal G."/>
        </authorList>
    </citation>
    <scope>NUCLEOTIDE SEQUENCE [LARGE SCALE GENOMIC DNA]</scope>
    <source>
        <strain evidence="2 3">ATCC 43878</strain>
    </source>
</reference>
<sequence>MKITIDYEASWRNSFLDGSNNQPITKKGRDFIGSMTKLAAEENYQSRQITIDTVLGVLNRLIGEQRKLYQIKQGFGDHRHYFEDMIESIRFEDKPKIQCQEIAFIRNMSGNTDQNAFTGMIKVNDSAFQSDFSQTFWGILSLDFEQLCQFILENSKFESNIELNPIGILGRLEEIKKMKAVEYAGNAKLASEKLASYFAKYSPLDNKGQLKPLPMYCSSLYLQLNRLEKHYDISGAKSKKGGISGISNNGFTPKDFMGRYTTGPKKLIYGNPYVREEFVKGQGKIKHTLIKASGQMEIYLDVDLEKAIELKKMIDSAGVSSFYLGKKGLAYVSHIDVR</sequence>
<dbReference type="InterPro" id="IPR047583">
    <property type="entry name" value="Cas5fv"/>
</dbReference>
<proteinExistence type="predicted"/>
<feature type="domain" description="Cas5fv helical" evidence="1">
    <location>
        <begin position="111"/>
        <end position="267"/>
    </location>
</feature>